<dbReference type="GO" id="GO:0002758">
    <property type="term" value="P:innate immune response-activating signaling pathway"/>
    <property type="evidence" value="ECO:0007669"/>
    <property type="project" value="UniProtKB-ARBA"/>
</dbReference>
<feature type="domain" description="NB-ARC" evidence="4">
    <location>
        <begin position="169"/>
        <end position="340"/>
    </location>
</feature>
<dbReference type="FunFam" id="3.40.50.300:FF:001091">
    <property type="entry name" value="Probable disease resistance protein At1g61300"/>
    <property type="match status" value="1"/>
</dbReference>
<gene>
    <name evidence="7" type="ORF">LUZ61_005197</name>
</gene>
<dbReference type="FunFam" id="1.10.10.10:FF:000322">
    <property type="entry name" value="Probable disease resistance protein At1g63360"/>
    <property type="match status" value="1"/>
</dbReference>
<sequence length="900" mass="103492">MASIVQVFSDGLDIVDKLAQKLQPCNAQEIRESVESLRGKLPFMRGDLEDLISKQDKDTIQMQLENVLKGLVPDIQILVNNFERECPQNLPNQEPEIRYKKIHNFCIGLLAKITQPPVEARFEGEVRKLKRKVHEFEENKEIYARNFGEKTNKKRKLNFIDDPEIFGFDTDIAKIVGRLCDRQVVERAVVSIVGVGGGGKSTITKKVCTRNEVTTHFGQPIWINLSQNYVLSDILRDMAQNLGIEPSDYMNEGSLGKAISDKLEKKERYLVVFDNVWLEEFWRGIAKSLPDKKNGSRVIITTRLKNVAMMAGKTYPPYALPLLNDDVILKIFLKYVDPKNQHCPSTSPLYSIAKKFAACCKGLPLAVVVLSGQVAKEPYQFHRWLNLSKTISWNAEGRECVDVIAKSSCENLPQAEKLCFLYLAAFPGYHKIEAKSLCRLWVSEDLIQPEERRTLEETAENILNDLVQRNLVQVSERFFDGSIKYIDVHDILREFVVHEAQKLGFIMVCTKPDDWERCSKARRVAIHCSLDLDELIGNRANRNVHSLIIFNCWSNLLKLDCSKFRELRVLMCMYNGMMELQGYKGAPNLRYLQLRTRYLKGNEVEFGEWVRGMKCLETLDLRDSWHGNLSEWIWQAKTLRHVLLCYSAEVTYGPPASAGVKNLQTLSGVTWDRSWEEDSGFPDFSNVRELKILINREIPKGEIERFLLGLENLDDLSIEGDVAVLQEIDWKDFPFYHSLNSLSLYYEATIDLNMPLLQLRDGMLPPNLTELYLQVGKIGSDPIPALEKLKLLKTLNIRVLGSEENENAVRRIRCSSGGFEQLEELHLNFLSLEEWEIEPGAMSMLKRLDVWRCDLLRVPPELTDRLPSLRQLSWKTNNPASRDAIHNIYEQKPNLRPKWI</sequence>
<proteinExistence type="predicted"/>
<dbReference type="EMBL" id="JAMRDG010000001">
    <property type="protein sequence ID" value="KAJ3701492.1"/>
    <property type="molecule type" value="Genomic_DNA"/>
</dbReference>
<dbReference type="InterPro" id="IPR002182">
    <property type="entry name" value="NB-ARC"/>
</dbReference>
<accession>A0AAD5ZP63</accession>
<dbReference type="AlphaFoldDB" id="A0AAD5ZP63"/>
<dbReference type="PANTHER" id="PTHR23155">
    <property type="entry name" value="DISEASE RESISTANCE PROTEIN RP"/>
    <property type="match status" value="1"/>
</dbReference>
<keyword evidence="2" id="KW-0611">Plant defense</keyword>
<dbReference type="Gene3D" id="1.10.10.10">
    <property type="entry name" value="Winged helix-like DNA-binding domain superfamily/Winged helix DNA-binding domain"/>
    <property type="match status" value="1"/>
</dbReference>
<dbReference type="GO" id="GO:0009626">
    <property type="term" value="P:plant-type hypersensitive response"/>
    <property type="evidence" value="ECO:0007669"/>
    <property type="project" value="UniProtKB-ARBA"/>
</dbReference>
<name>A0AAD5ZP63_9POAL</name>
<evidence type="ECO:0000313" key="7">
    <source>
        <dbReference type="EMBL" id="KAJ3701492.1"/>
    </source>
</evidence>
<dbReference type="Gene3D" id="3.80.10.10">
    <property type="entry name" value="Ribonuclease Inhibitor"/>
    <property type="match status" value="1"/>
</dbReference>
<keyword evidence="8" id="KW-1185">Reference proteome</keyword>
<dbReference type="Pfam" id="PF23598">
    <property type="entry name" value="LRR_14"/>
    <property type="match status" value="1"/>
</dbReference>
<dbReference type="SUPFAM" id="SSF52540">
    <property type="entry name" value="P-loop containing nucleoside triphosphate hydrolases"/>
    <property type="match status" value="1"/>
</dbReference>
<dbReference type="Pfam" id="PF23559">
    <property type="entry name" value="WHD_DRP"/>
    <property type="match status" value="1"/>
</dbReference>
<dbReference type="Gene3D" id="3.40.50.300">
    <property type="entry name" value="P-loop containing nucleotide triphosphate hydrolases"/>
    <property type="match status" value="1"/>
</dbReference>
<protein>
    <recommendedName>
        <fullName evidence="9">NB-ARC domain-containing protein</fullName>
    </recommendedName>
</protein>
<dbReference type="InterPro" id="IPR042197">
    <property type="entry name" value="Apaf_helical"/>
</dbReference>
<dbReference type="InterPro" id="IPR027417">
    <property type="entry name" value="P-loop_NTPase"/>
</dbReference>
<dbReference type="InterPro" id="IPR044974">
    <property type="entry name" value="Disease_R_plants"/>
</dbReference>
<keyword evidence="1" id="KW-0677">Repeat</keyword>
<dbReference type="SUPFAM" id="SSF52058">
    <property type="entry name" value="L domain-like"/>
    <property type="match status" value="1"/>
</dbReference>
<evidence type="ECO:0000256" key="2">
    <source>
        <dbReference type="ARBA" id="ARBA00022821"/>
    </source>
</evidence>
<dbReference type="InterPro" id="IPR036388">
    <property type="entry name" value="WH-like_DNA-bd_sf"/>
</dbReference>
<dbReference type="InterPro" id="IPR058922">
    <property type="entry name" value="WHD_DRP"/>
</dbReference>
<feature type="coiled-coil region" evidence="3">
    <location>
        <begin position="119"/>
        <end position="146"/>
    </location>
</feature>
<dbReference type="PANTHER" id="PTHR23155:SF1052">
    <property type="entry name" value="DISEASE RESISTANCE PROTEIN RPM1"/>
    <property type="match status" value="1"/>
</dbReference>
<dbReference type="PRINTS" id="PR00364">
    <property type="entry name" value="DISEASERSIST"/>
</dbReference>
<evidence type="ECO:0000256" key="3">
    <source>
        <dbReference type="SAM" id="Coils"/>
    </source>
</evidence>
<evidence type="ECO:0000256" key="1">
    <source>
        <dbReference type="ARBA" id="ARBA00022737"/>
    </source>
</evidence>
<organism evidence="7 8">
    <name type="scientific">Rhynchospora tenuis</name>
    <dbReference type="NCBI Taxonomy" id="198213"/>
    <lineage>
        <taxon>Eukaryota</taxon>
        <taxon>Viridiplantae</taxon>
        <taxon>Streptophyta</taxon>
        <taxon>Embryophyta</taxon>
        <taxon>Tracheophyta</taxon>
        <taxon>Spermatophyta</taxon>
        <taxon>Magnoliopsida</taxon>
        <taxon>Liliopsida</taxon>
        <taxon>Poales</taxon>
        <taxon>Cyperaceae</taxon>
        <taxon>Cyperoideae</taxon>
        <taxon>Rhynchosporeae</taxon>
        <taxon>Rhynchospora</taxon>
    </lineage>
</organism>
<dbReference type="GO" id="GO:0043531">
    <property type="term" value="F:ADP binding"/>
    <property type="evidence" value="ECO:0007669"/>
    <property type="project" value="InterPro"/>
</dbReference>
<feature type="domain" description="Disease resistance protein winged helix" evidence="5">
    <location>
        <begin position="426"/>
        <end position="496"/>
    </location>
</feature>
<dbReference type="GO" id="GO:0042742">
    <property type="term" value="P:defense response to bacterium"/>
    <property type="evidence" value="ECO:0007669"/>
    <property type="project" value="UniProtKB-ARBA"/>
</dbReference>
<dbReference type="Gene3D" id="1.10.8.430">
    <property type="entry name" value="Helical domain of apoptotic protease-activating factors"/>
    <property type="match status" value="1"/>
</dbReference>
<evidence type="ECO:0000259" key="6">
    <source>
        <dbReference type="Pfam" id="PF23598"/>
    </source>
</evidence>
<reference evidence="7 8" key="1">
    <citation type="journal article" date="2022" name="Cell">
        <title>Repeat-based holocentromeres influence genome architecture and karyotype evolution.</title>
        <authorList>
            <person name="Hofstatter P.G."/>
            <person name="Thangavel G."/>
            <person name="Lux T."/>
            <person name="Neumann P."/>
            <person name="Vondrak T."/>
            <person name="Novak P."/>
            <person name="Zhang M."/>
            <person name="Costa L."/>
            <person name="Castellani M."/>
            <person name="Scott A."/>
            <person name="Toegelov H."/>
            <person name="Fuchs J."/>
            <person name="Mata-Sucre Y."/>
            <person name="Dias Y."/>
            <person name="Vanzela A.L.L."/>
            <person name="Huettel B."/>
            <person name="Almeida C.C.S."/>
            <person name="Simkova H."/>
            <person name="Souza G."/>
            <person name="Pedrosa-Harand A."/>
            <person name="Macas J."/>
            <person name="Mayer K.F.X."/>
            <person name="Houben A."/>
            <person name="Marques A."/>
        </authorList>
    </citation>
    <scope>NUCLEOTIDE SEQUENCE [LARGE SCALE GENOMIC DNA]</scope>
    <source>
        <strain evidence="7">RhyTen1mFocal</strain>
    </source>
</reference>
<dbReference type="Pfam" id="PF00931">
    <property type="entry name" value="NB-ARC"/>
    <property type="match status" value="1"/>
</dbReference>
<evidence type="ECO:0000313" key="8">
    <source>
        <dbReference type="Proteomes" id="UP001210211"/>
    </source>
</evidence>
<evidence type="ECO:0000259" key="4">
    <source>
        <dbReference type="Pfam" id="PF00931"/>
    </source>
</evidence>
<keyword evidence="3" id="KW-0175">Coiled coil</keyword>
<feature type="domain" description="Disease resistance R13L4/SHOC-2-like LRR" evidence="6">
    <location>
        <begin position="544"/>
        <end position="875"/>
    </location>
</feature>
<comment type="caution">
    <text evidence="7">The sequence shown here is derived from an EMBL/GenBank/DDBJ whole genome shotgun (WGS) entry which is preliminary data.</text>
</comment>
<evidence type="ECO:0008006" key="9">
    <source>
        <dbReference type="Google" id="ProtNLM"/>
    </source>
</evidence>
<dbReference type="InterPro" id="IPR032675">
    <property type="entry name" value="LRR_dom_sf"/>
</dbReference>
<dbReference type="Proteomes" id="UP001210211">
    <property type="component" value="Unassembled WGS sequence"/>
</dbReference>
<evidence type="ECO:0000259" key="5">
    <source>
        <dbReference type="Pfam" id="PF23559"/>
    </source>
</evidence>
<dbReference type="InterPro" id="IPR055414">
    <property type="entry name" value="LRR_R13L4/SHOC2-like"/>
</dbReference>